<keyword evidence="4" id="KW-1185">Reference proteome</keyword>
<name>A0A422PSV0_9TRYP</name>
<evidence type="ECO:0000313" key="4">
    <source>
        <dbReference type="Proteomes" id="UP000284403"/>
    </source>
</evidence>
<reference evidence="3 4" key="1">
    <citation type="journal article" date="2018" name="BMC Genomics">
        <title>Genomic comparison of Trypanosoma conorhini and Trypanosoma rangeli to Trypanosoma cruzi strains of high and low virulence.</title>
        <authorList>
            <person name="Bradwell K.R."/>
            <person name="Koparde V.N."/>
            <person name="Matveyev A.V."/>
            <person name="Serrano M.G."/>
            <person name="Alves J.M."/>
            <person name="Parikh H."/>
            <person name="Huang B."/>
            <person name="Lee V."/>
            <person name="Espinosa-Alvarez O."/>
            <person name="Ortiz P.A."/>
            <person name="Costa-Martins A.G."/>
            <person name="Teixeira M.M."/>
            <person name="Buck G.A."/>
        </authorList>
    </citation>
    <scope>NUCLEOTIDE SEQUENCE [LARGE SCALE GENOMIC DNA]</scope>
    <source>
        <strain evidence="3 4">025E</strain>
    </source>
</reference>
<feature type="region of interest" description="Disordered" evidence="2">
    <location>
        <begin position="541"/>
        <end position="598"/>
    </location>
</feature>
<organism evidence="3 4">
    <name type="scientific">Trypanosoma conorhini</name>
    <dbReference type="NCBI Taxonomy" id="83891"/>
    <lineage>
        <taxon>Eukaryota</taxon>
        <taxon>Discoba</taxon>
        <taxon>Euglenozoa</taxon>
        <taxon>Kinetoplastea</taxon>
        <taxon>Metakinetoplastina</taxon>
        <taxon>Trypanosomatida</taxon>
        <taxon>Trypanosomatidae</taxon>
        <taxon>Trypanosoma</taxon>
    </lineage>
</organism>
<dbReference type="GeneID" id="40317337"/>
<protein>
    <submittedName>
        <fullName evidence="3">Uncharacterized protein</fullName>
    </submittedName>
</protein>
<dbReference type="EMBL" id="MKKU01000170">
    <property type="protein sequence ID" value="RNF20835.1"/>
    <property type="molecule type" value="Genomic_DNA"/>
</dbReference>
<dbReference type="RefSeq" id="XP_029229331.1">
    <property type="nucleotide sequence ID" value="XM_029370644.1"/>
</dbReference>
<evidence type="ECO:0000313" key="3">
    <source>
        <dbReference type="EMBL" id="RNF20835.1"/>
    </source>
</evidence>
<feature type="coiled-coil region" evidence="1">
    <location>
        <begin position="128"/>
        <end position="259"/>
    </location>
</feature>
<accession>A0A422PSV0</accession>
<gene>
    <name evidence="3" type="ORF">Tco025E_03726</name>
</gene>
<dbReference type="AlphaFoldDB" id="A0A422PSV0"/>
<feature type="coiled-coil region" evidence="1">
    <location>
        <begin position="473"/>
        <end position="500"/>
    </location>
</feature>
<evidence type="ECO:0000256" key="2">
    <source>
        <dbReference type="SAM" id="MobiDB-lite"/>
    </source>
</evidence>
<proteinExistence type="predicted"/>
<evidence type="ECO:0000256" key="1">
    <source>
        <dbReference type="SAM" id="Coils"/>
    </source>
</evidence>
<feature type="compositionally biased region" description="Polar residues" evidence="2">
    <location>
        <begin position="353"/>
        <end position="369"/>
    </location>
</feature>
<dbReference type="Proteomes" id="UP000284403">
    <property type="component" value="Unassembled WGS sequence"/>
</dbReference>
<comment type="caution">
    <text evidence="3">The sequence shown here is derived from an EMBL/GenBank/DDBJ whole genome shotgun (WGS) entry which is preliminary data.</text>
</comment>
<sequence>MDTAAAPATVASVQRELQEAITAFEQHVREAVAKVDRYFKKGSRTDDVSVETKLGDFKEGAFLFNAGCKTMLLAVKQVAERLAVCEPTAPKTEKLLVEAQRLSDAKDKLVAELQQRQGAAQEGAARAQIELQRQLDDARAEVAAQSNACALLKAERVACWEELQGAQSQLTLVGNRLKALEQNRAREFALLERMSCDHERDIAVWQRRCSQALQEVEFLRAEKEGLQARLVDEKLRFQLRELQQECNRLRTENATLRQTTRLAGTPREQERNASTAVNPVVVSLEAEKRQLADQLSVAFAERLALEQELLLLRHRLAAAEGDGQRAGGGGERSSASPASEDAATDEDARVTPELTSGACSVGKATTESGLGSACDSGVAAESHLGVEKEEPQTGFTPTPEAAEEELHGRRDEAYVRQLELWMREVAAAALRTVDEERSAAEQRLQQELSLREDLYQSQLTKVREAGERRACEATEALLHCQELQRELELLRTAATKEKATRQELVSDAERRLAVAQREIFGLKIDNEQLRVKERALRRELEGAHAVRSPPPTTAPLAQRQEPKCSHGGSSGPGSSSGASGSGGGYALVPTPRSSSATGRLDEVIRQLQERLTALNAEVARVTETYEVEHDACTRRLQQLRAALLYWSRDDAAASDGGGEGAAEMRQRSEVEVAAVVEAQRVAQGNVLAYYAQAGKKRGELLKALERATNMRLALKGQ</sequence>
<dbReference type="OrthoDB" id="246786at2759"/>
<keyword evidence="1" id="KW-0175">Coiled coil</keyword>
<feature type="region of interest" description="Disordered" evidence="2">
    <location>
        <begin position="321"/>
        <end position="408"/>
    </location>
</feature>